<dbReference type="PROSITE" id="PS00608">
    <property type="entry name" value="GLYCOSYL_HYDROL_F2_2"/>
    <property type="match status" value="1"/>
</dbReference>
<dbReference type="InterPro" id="IPR054593">
    <property type="entry name" value="Beta-mannosidase-like_N2"/>
</dbReference>
<dbReference type="InterPro" id="IPR017853">
    <property type="entry name" value="GH"/>
</dbReference>
<feature type="domain" description="DUF4982" evidence="6">
    <location>
        <begin position="752"/>
        <end position="808"/>
    </location>
</feature>
<dbReference type="InterPro" id="IPR006101">
    <property type="entry name" value="Glyco_hydro_2"/>
</dbReference>
<dbReference type="InterPro" id="IPR032311">
    <property type="entry name" value="DUF4982"/>
</dbReference>
<keyword evidence="2" id="KW-0378">Hydrolase</keyword>
<proteinExistence type="inferred from homology"/>
<comment type="similarity">
    <text evidence="1">Belongs to the glycosyl hydrolase 2 family.</text>
</comment>
<feature type="domain" description="Glycoside hydrolase family 2 immunoglobulin-like beta-sandwich" evidence="4">
    <location>
        <begin position="331"/>
        <end position="441"/>
    </location>
</feature>
<dbReference type="OrthoDB" id="9762066at2"/>
<sequence length="928" mass="102979">MNPVFVPLRRLFPLLALLLLAATSGWASPRLRIRFDDGWRFRRDADPKSGGEMGPLSWQWKPADRDLDLQTLPSDIDSGPWKPTRLGRNELRNGIRFGWFRADLGSNPLDREKVLHFESVDDNAVVFVNGIRLKRQDGYGTPFDVPVFRAWSASGPNRLVVLVENTGGWGGINGSVTFAKPPPPESLPAEAATGFSDKAWRTVHLPHDYVVEGTFKQGENVSHGSLPRPTAWYRKTFTIPPSYRGKRVWIDFDGVYRNSTVYLNGRKLGHESSGYIGFRYDLTDRLQYGKPNVLAVRVDPTKDEGWWYEGAGIYRHVWLNVTSPVHVVPDGTFVTSNVGAGRASLTISTSIANDSSHPTRVVLTSEIYDPAGHRVATIRKVDLIEAGKSVTVNQHSDVVKPTLWSLESPRRYQLKTSIQAVGDPTYHTIKSDEVNTPFGIRTIRFDKDKGFFLNGKPVKLKGTCNHQDHAGVGTAMPDGLLEWRIQRLKSMGSNAYRCSHNPPAAELLDACDRLGMLVMDETRHLGDATQPKSPRGTTADDLSELKRLVLRDRNHPSVIMWSLFNEEPLQGSPEGAAIYEKMVAAVRKLDPTRPCTGAANGGYGSGIQLVSELFGFNYNIGAYDNFHRRFPNQPMYGSETASTVSTRGIYANDTVRGYVSAYDVNHPAWAETAEHAWKPIAERPWMAGGFVWTGFDYKGEPTPYGWPCVNSHFGILDICGFPKDNFYYYKAWWGDKPVVHLLPHWNWPGKEGQKINVWVQSNADRVELLVNGRSVGSKPVPRFEHAEWDVPYEPGMLEARGYRGNKLIASDRIDTTGAPAAIRLKTTRSRLLADEEDLSPVEVEIVDARGRVVPTADNMVKFSISGPGHVAGVGNGDPSSHEPDKASKRHAFNGLCMALVQATNRPGRIVVTATSPGLKGASLVLTSH</sequence>
<dbReference type="Pfam" id="PF00703">
    <property type="entry name" value="Glyco_hydro_2"/>
    <property type="match status" value="1"/>
</dbReference>
<dbReference type="InterPro" id="IPR023232">
    <property type="entry name" value="Glyco_hydro_2_AS"/>
</dbReference>
<dbReference type="Proteomes" id="UP000027982">
    <property type="component" value="Chromosome"/>
</dbReference>
<dbReference type="RefSeq" id="WP_052547507.1">
    <property type="nucleotide sequence ID" value="NZ_CP007139.1"/>
</dbReference>
<keyword evidence="3" id="KW-0326">Glycosidase</keyword>
<feature type="domain" description="Beta-mannosidase-like galactose-binding" evidence="8">
    <location>
        <begin position="230"/>
        <end position="304"/>
    </location>
</feature>
<dbReference type="KEGG" id="fgi:OP10G_0698"/>
<dbReference type="Gene3D" id="2.60.40.10">
    <property type="entry name" value="Immunoglobulins"/>
    <property type="match status" value="3"/>
</dbReference>
<keyword evidence="10" id="KW-1185">Reference proteome</keyword>
<feature type="domain" description="Glycoside hydrolase family 2 catalytic" evidence="5">
    <location>
        <begin position="447"/>
        <end position="600"/>
    </location>
</feature>
<dbReference type="SUPFAM" id="SSF49785">
    <property type="entry name" value="Galactose-binding domain-like"/>
    <property type="match status" value="2"/>
</dbReference>
<dbReference type="Gene3D" id="2.60.120.260">
    <property type="entry name" value="Galactose-binding domain-like"/>
    <property type="match status" value="2"/>
</dbReference>
<dbReference type="InterPro" id="IPR008979">
    <property type="entry name" value="Galactose-bd-like_sf"/>
</dbReference>
<gene>
    <name evidence="9" type="ORF">OP10G_0698</name>
</gene>
<evidence type="ECO:0000259" key="5">
    <source>
        <dbReference type="Pfam" id="PF02836"/>
    </source>
</evidence>
<dbReference type="InterPro" id="IPR006102">
    <property type="entry name" value="Ig-like_GH2"/>
</dbReference>
<evidence type="ECO:0000259" key="8">
    <source>
        <dbReference type="Pfam" id="PF22666"/>
    </source>
</evidence>
<dbReference type="InterPro" id="IPR048230">
    <property type="entry name" value="GalA-like"/>
</dbReference>
<dbReference type="PRINTS" id="PR00132">
    <property type="entry name" value="GLHYDRLASE2"/>
</dbReference>
<organism evidence="9 10">
    <name type="scientific">Fimbriimonas ginsengisoli Gsoil 348</name>
    <dbReference type="NCBI Taxonomy" id="661478"/>
    <lineage>
        <taxon>Bacteria</taxon>
        <taxon>Bacillati</taxon>
        <taxon>Armatimonadota</taxon>
        <taxon>Fimbriimonadia</taxon>
        <taxon>Fimbriimonadales</taxon>
        <taxon>Fimbriimonadaceae</taxon>
        <taxon>Fimbriimonas</taxon>
    </lineage>
</organism>
<evidence type="ECO:0000256" key="3">
    <source>
        <dbReference type="ARBA" id="ARBA00023295"/>
    </source>
</evidence>
<protein>
    <submittedName>
        <fullName evidence="9">Beta-galactosidase</fullName>
    </submittedName>
</protein>
<dbReference type="SUPFAM" id="SSF49303">
    <property type="entry name" value="beta-Galactosidase/glucuronidase domain"/>
    <property type="match status" value="1"/>
</dbReference>
<dbReference type="Pfam" id="PF02836">
    <property type="entry name" value="Glyco_hydro_2_C"/>
    <property type="match status" value="1"/>
</dbReference>
<dbReference type="PANTHER" id="PTHR42732:SF1">
    <property type="entry name" value="BETA-MANNOSIDASE"/>
    <property type="match status" value="1"/>
</dbReference>
<dbReference type="Pfam" id="PF16355">
    <property type="entry name" value="DUF4982"/>
    <property type="match status" value="1"/>
</dbReference>
<dbReference type="Pfam" id="PF22666">
    <property type="entry name" value="Glyco_hydro_2_N2"/>
    <property type="match status" value="1"/>
</dbReference>
<evidence type="ECO:0000256" key="1">
    <source>
        <dbReference type="ARBA" id="ARBA00007401"/>
    </source>
</evidence>
<evidence type="ECO:0000259" key="7">
    <source>
        <dbReference type="Pfam" id="PF18565"/>
    </source>
</evidence>
<dbReference type="AlphaFoldDB" id="A0A068NKT3"/>
<dbReference type="NCBIfam" id="NF041462">
    <property type="entry name" value="GalA"/>
    <property type="match status" value="1"/>
</dbReference>
<dbReference type="InterPro" id="IPR013783">
    <property type="entry name" value="Ig-like_fold"/>
</dbReference>
<dbReference type="InterPro" id="IPR040605">
    <property type="entry name" value="Glyco_hydro2_dom5"/>
</dbReference>
<reference evidence="9 10" key="1">
    <citation type="journal article" date="2014" name="PLoS ONE">
        <title>The first complete genome sequence of the class fimbriimonadia in the phylum armatimonadetes.</title>
        <authorList>
            <person name="Hu Z.Y."/>
            <person name="Wang Y.Z."/>
            <person name="Im W.T."/>
            <person name="Wang S.Y."/>
            <person name="Zhao G.P."/>
            <person name="Zheng H.J."/>
            <person name="Quan Z.X."/>
        </authorList>
    </citation>
    <scope>NUCLEOTIDE SEQUENCE [LARGE SCALE GENOMIC DNA]</scope>
    <source>
        <strain evidence="9">Gsoil 348</strain>
    </source>
</reference>
<dbReference type="InterPro" id="IPR051913">
    <property type="entry name" value="GH2_Domain-Containing"/>
</dbReference>
<name>A0A068NKT3_FIMGI</name>
<evidence type="ECO:0000259" key="6">
    <source>
        <dbReference type="Pfam" id="PF16355"/>
    </source>
</evidence>
<dbReference type="EMBL" id="CP007139">
    <property type="protein sequence ID" value="AIE84066.1"/>
    <property type="molecule type" value="Genomic_DNA"/>
</dbReference>
<dbReference type="PANTHER" id="PTHR42732">
    <property type="entry name" value="BETA-GALACTOSIDASE"/>
    <property type="match status" value="1"/>
</dbReference>
<dbReference type="GO" id="GO:0005975">
    <property type="term" value="P:carbohydrate metabolic process"/>
    <property type="evidence" value="ECO:0007669"/>
    <property type="project" value="InterPro"/>
</dbReference>
<dbReference type="InterPro" id="IPR036156">
    <property type="entry name" value="Beta-gal/glucu_dom_sf"/>
</dbReference>
<dbReference type="HOGENOM" id="CLU_006501_0_1_0"/>
<feature type="domain" description="Glycoside hydrolase family 2" evidence="7">
    <location>
        <begin position="822"/>
        <end position="923"/>
    </location>
</feature>
<dbReference type="Gene3D" id="3.20.20.80">
    <property type="entry name" value="Glycosidases"/>
    <property type="match status" value="1"/>
</dbReference>
<evidence type="ECO:0000259" key="4">
    <source>
        <dbReference type="Pfam" id="PF00703"/>
    </source>
</evidence>
<dbReference type="STRING" id="661478.OP10G_0698"/>
<evidence type="ECO:0000313" key="9">
    <source>
        <dbReference type="EMBL" id="AIE84066.1"/>
    </source>
</evidence>
<dbReference type="GO" id="GO:0004553">
    <property type="term" value="F:hydrolase activity, hydrolyzing O-glycosyl compounds"/>
    <property type="evidence" value="ECO:0007669"/>
    <property type="project" value="InterPro"/>
</dbReference>
<dbReference type="InterPro" id="IPR006103">
    <property type="entry name" value="Glyco_hydro_2_cat"/>
</dbReference>
<dbReference type="Pfam" id="PF18565">
    <property type="entry name" value="Glyco_hydro2_C5"/>
    <property type="match status" value="1"/>
</dbReference>
<evidence type="ECO:0000313" key="10">
    <source>
        <dbReference type="Proteomes" id="UP000027982"/>
    </source>
</evidence>
<accession>A0A068NKT3</accession>
<dbReference type="SUPFAM" id="SSF51445">
    <property type="entry name" value="(Trans)glycosidases"/>
    <property type="match status" value="1"/>
</dbReference>
<evidence type="ECO:0000256" key="2">
    <source>
        <dbReference type="ARBA" id="ARBA00022801"/>
    </source>
</evidence>
<dbReference type="eggNOG" id="COG3250">
    <property type="taxonomic scope" value="Bacteria"/>
</dbReference>